<organism evidence="1 2">
    <name type="scientific">Arthrobotrys conoides</name>
    <dbReference type="NCBI Taxonomy" id="74498"/>
    <lineage>
        <taxon>Eukaryota</taxon>
        <taxon>Fungi</taxon>
        <taxon>Dikarya</taxon>
        <taxon>Ascomycota</taxon>
        <taxon>Pezizomycotina</taxon>
        <taxon>Orbiliomycetes</taxon>
        <taxon>Orbiliales</taxon>
        <taxon>Orbiliaceae</taxon>
        <taxon>Arthrobotrys</taxon>
    </lineage>
</organism>
<evidence type="ECO:0000313" key="2">
    <source>
        <dbReference type="Proteomes" id="UP001307849"/>
    </source>
</evidence>
<sequence length="97" mass="11118">MCHWRYFHNCKKTTNKWVKLVPGPFEDCMCGNEVDSIEVESCVASCALAEGYQPSVPHEDKISSEPRKQLRTAVREYKDGKIRATDLIKAFLKRLGK</sequence>
<protein>
    <submittedName>
        <fullName evidence="1">Uncharacterized protein</fullName>
    </submittedName>
</protein>
<accession>A0AAN8NCN6</accession>
<evidence type="ECO:0000313" key="1">
    <source>
        <dbReference type="EMBL" id="KAK6516924.1"/>
    </source>
</evidence>
<keyword evidence="2" id="KW-1185">Reference proteome</keyword>
<gene>
    <name evidence="1" type="ORF">TWF506_006807</name>
</gene>
<name>A0AAN8NCN6_9PEZI</name>
<proteinExistence type="predicted"/>
<dbReference type="EMBL" id="JAVHJM010000003">
    <property type="protein sequence ID" value="KAK6516924.1"/>
    <property type="molecule type" value="Genomic_DNA"/>
</dbReference>
<dbReference type="AlphaFoldDB" id="A0AAN8NCN6"/>
<comment type="caution">
    <text evidence="1">The sequence shown here is derived from an EMBL/GenBank/DDBJ whole genome shotgun (WGS) entry which is preliminary data.</text>
</comment>
<reference evidence="1 2" key="1">
    <citation type="submission" date="2019-10" db="EMBL/GenBank/DDBJ databases">
        <authorList>
            <person name="Palmer J.M."/>
        </authorList>
    </citation>
    <scope>NUCLEOTIDE SEQUENCE [LARGE SCALE GENOMIC DNA]</scope>
    <source>
        <strain evidence="1 2">TWF506</strain>
    </source>
</reference>
<dbReference type="Proteomes" id="UP001307849">
    <property type="component" value="Unassembled WGS sequence"/>
</dbReference>